<dbReference type="EMBL" id="JAGPYM010000014">
    <property type="protein sequence ID" value="KAH6887727.1"/>
    <property type="molecule type" value="Genomic_DNA"/>
</dbReference>
<sequence>MFGHPRFVAHAYPPDGNFWWEGSQLNEIQHQLTSTRPFFGRSQELNTFESALATEPKRPKFTIIKVTVILLTNLFPKKTELLLQFAAAQRGRRNVFFLAADDSKTLESVLAELSTRIGFDMIDNPAVNQERWRNTSVSERVQVFITWLGDASNKESLFIVDDIETFGYSNIQLILKYPAQHIVISTRDSNLIRTDRAFQEFRLSPLDNDDTIGILQDTLKSLPWVSVKRLSSRELDSIAHKIKGHPLAARNAIPFIMDRLSTYQNPGAEFVNLFESQDPEERKLFLDFSFEGRSLWDAFNTSLERLQLQENPGNALKLIQVLPYLRLDHDCIDDVLKLDKRWLRDCAEEFPDVAVLKSGYAVVSDWLSKLRGVSFYVQSDSFSAAKALDIHPLILQYILLHINEQTRRNLAKQVLQLFQKLEDRGAHRHSQVRPHVLQCIEVCHGLGISLSSLGLSKSILQWVEGFLMGELKGEEKEEETVKRPSLDLDEPASTVIQEFATNCMQTKELLEKAGMSMTYDGTAYLMITNCKKGYKNLRRLLKGHEEVPESLKSKLGETIMVLEEMVRSRSLYPEFISELIEFRKELNYE</sequence>
<organism evidence="1 2">
    <name type="scientific">Thelonectria olida</name>
    <dbReference type="NCBI Taxonomy" id="1576542"/>
    <lineage>
        <taxon>Eukaryota</taxon>
        <taxon>Fungi</taxon>
        <taxon>Dikarya</taxon>
        <taxon>Ascomycota</taxon>
        <taxon>Pezizomycotina</taxon>
        <taxon>Sordariomycetes</taxon>
        <taxon>Hypocreomycetidae</taxon>
        <taxon>Hypocreales</taxon>
        <taxon>Nectriaceae</taxon>
        <taxon>Thelonectria</taxon>
    </lineage>
</organism>
<accession>A0A9P9ANZ1</accession>
<dbReference type="AlphaFoldDB" id="A0A9P9ANZ1"/>
<comment type="caution">
    <text evidence="1">The sequence shown here is derived from an EMBL/GenBank/DDBJ whole genome shotgun (WGS) entry which is preliminary data.</text>
</comment>
<protein>
    <recommendedName>
        <fullName evidence="3">NB-ARC domain-containing protein</fullName>
    </recommendedName>
</protein>
<proteinExistence type="predicted"/>
<dbReference type="SUPFAM" id="SSF52540">
    <property type="entry name" value="P-loop containing nucleoside triphosphate hydrolases"/>
    <property type="match status" value="1"/>
</dbReference>
<dbReference type="OrthoDB" id="194358at2759"/>
<evidence type="ECO:0008006" key="3">
    <source>
        <dbReference type="Google" id="ProtNLM"/>
    </source>
</evidence>
<dbReference type="InterPro" id="IPR027417">
    <property type="entry name" value="P-loop_NTPase"/>
</dbReference>
<reference evidence="1 2" key="1">
    <citation type="journal article" date="2021" name="Nat. Commun.">
        <title>Genetic determinants of endophytism in the Arabidopsis root mycobiome.</title>
        <authorList>
            <person name="Mesny F."/>
            <person name="Miyauchi S."/>
            <person name="Thiergart T."/>
            <person name="Pickel B."/>
            <person name="Atanasova L."/>
            <person name="Karlsson M."/>
            <person name="Huettel B."/>
            <person name="Barry K.W."/>
            <person name="Haridas S."/>
            <person name="Chen C."/>
            <person name="Bauer D."/>
            <person name="Andreopoulos W."/>
            <person name="Pangilinan J."/>
            <person name="LaButti K."/>
            <person name="Riley R."/>
            <person name="Lipzen A."/>
            <person name="Clum A."/>
            <person name="Drula E."/>
            <person name="Henrissat B."/>
            <person name="Kohler A."/>
            <person name="Grigoriev I.V."/>
            <person name="Martin F.M."/>
            <person name="Hacquard S."/>
        </authorList>
    </citation>
    <scope>NUCLEOTIDE SEQUENCE [LARGE SCALE GENOMIC DNA]</scope>
    <source>
        <strain evidence="1 2">MPI-CAGE-CH-0241</strain>
    </source>
</reference>
<evidence type="ECO:0000313" key="2">
    <source>
        <dbReference type="Proteomes" id="UP000777438"/>
    </source>
</evidence>
<dbReference type="Proteomes" id="UP000777438">
    <property type="component" value="Unassembled WGS sequence"/>
</dbReference>
<gene>
    <name evidence="1" type="ORF">B0T10DRAFT_461161</name>
</gene>
<evidence type="ECO:0000313" key="1">
    <source>
        <dbReference type="EMBL" id="KAH6887727.1"/>
    </source>
</evidence>
<name>A0A9P9ANZ1_9HYPO</name>
<keyword evidence="2" id="KW-1185">Reference proteome</keyword>